<name>A0A7J4ZTJ1_9BACT</name>
<dbReference type="GO" id="GO:0032787">
    <property type="term" value="P:monocarboxylic acid metabolic process"/>
    <property type="evidence" value="ECO:0007669"/>
    <property type="project" value="UniProtKB-ARBA"/>
</dbReference>
<dbReference type="Proteomes" id="UP000420562">
    <property type="component" value="Unassembled WGS sequence"/>
</dbReference>
<keyword evidence="5" id="KW-1185">Reference proteome</keyword>
<feature type="domain" description="Ketoreductase" evidence="3">
    <location>
        <begin position="6"/>
        <end position="191"/>
    </location>
</feature>
<dbReference type="NCBIfam" id="NF009466">
    <property type="entry name" value="PRK12826.1-2"/>
    <property type="match status" value="1"/>
</dbReference>
<dbReference type="EMBL" id="VZQZ01000002">
    <property type="protein sequence ID" value="KAB0666673.1"/>
    <property type="molecule type" value="Genomic_DNA"/>
</dbReference>
<sequence length="246" mass="25403">MEFKDHIVVVTGGTRGIGRAVSLLFARQGARVFAAYLSNDQAAAALVAEAQGLAGTISVIKADVGTAAGAQGLIDAASRENGHIDVLVNNAGIIRDGWLAMMAEEDWDAVMRTNLSPLFHCCKWGVRKMMARRSGSIVTVSSISALTGTAGQTNYAASKGAAISFTKSLAREVGGMGIRVNAVVAGLIATDMTAGLKQDVVERIVKGSALGRIGTPEEVAEAVLFLASPRASYITGQILVVDGGTV</sequence>
<reference evidence="4 5" key="1">
    <citation type="submission" date="2019-09" db="EMBL/GenBank/DDBJ databases">
        <title>Geobacter sp. Red96, a novel strain isolated from paddy soil.</title>
        <authorList>
            <person name="Xu Z."/>
            <person name="Masuda Y."/>
            <person name="Itoh H."/>
            <person name="Senoo K."/>
        </authorList>
    </citation>
    <scope>NUCLEOTIDE SEQUENCE [LARGE SCALE GENOMIC DNA]</scope>
    <source>
        <strain evidence="4 5">Red96</strain>
    </source>
</reference>
<evidence type="ECO:0000256" key="1">
    <source>
        <dbReference type="ARBA" id="ARBA00006484"/>
    </source>
</evidence>
<protein>
    <submittedName>
        <fullName evidence="4">SDR family oxidoreductase</fullName>
    </submittedName>
</protein>
<proteinExistence type="inferred from homology"/>
<organism evidence="4 5">
    <name type="scientific">Oryzomonas japonica</name>
    <dbReference type="NCBI Taxonomy" id="2603858"/>
    <lineage>
        <taxon>Bacteria</taxon>
        <taxon>Pseudomonadati</taxon>
        <taxon>Thermodesulfobacteriota</taxon>
        <taxon>Desulfuromonadia</taxon>
        <taxon>Geobacterales</taxon>
        <taxon>Geobacteraceae</taxon>
        <taxon>Oryzomonas</taxon>
    </lineage>
</organism>
<evidence type="ECO:0000259" key="3">
    <source>
        <dbReference type="SMART" id="SM00822"/>
    </source>
</evidence>
<dbReference type="Pfam" id="PF13561">
    <property type="entry name" value="adh_short_C2"/>
    <property type="match status" value="1"/>
</dbReference>
<keyword evidence="2" id="KW-0560">Oxidoreductase</keyword>
<evidence type="ECO:0000256" key="2">
    <source>
        <dbReference type="ARBA" id="ARBA00023002"/>
    </source>
</evidence>
<dbReference type="InterPro" id="IPR057326">
    <property type="entry name" value="KR_dom"/>
</dbReference>
<dbReference type="InterPro" id="IPR050259">
    <property type="entry name" value="SDR"/>
</dbReference>
<dbReference type="InterPro" id="IPR020904">
    <property type="entry name" value="Sc_DH/Rdtase_CS"/>
</dbReference>
<comment type="similarity">
    <text evidence="1">Belongs to the short-chain dehydrogenases/reductases (SDR) family.</text>
</comment>
<dbReference type="InterPro" id="IPR036291">
    <property type="entry name" value="NAD(P)-bd_dom_sf"/>
</dbReference>
<dbReference type="PANTHER" id="PTHR42879">
    <property type="entry name" value="3-OXOACYL-(ACYL-CARRIER-PROTEIN) REDUCTASE"/>
    <property type="match status" value="1"/>
</dbReference>
<dbReference type="PANTHER" id="PTHR42879:SF2">
    <property type="entry name" value="3-OXOACYL-[ACYL-CARRIER-PROTEIN] REDUCTASE FABG"/>
    <property type="match status" value="1"/>
</dbReference>
<dbReference type="RefSeq" id="WP_151127417.1">
    <property type="nucleotide sequence ID" value="NZ_VZQZ01000002.1"/>
</dbReference>
<comment type="caution">
    <text evidence="4">The sequence shown here is derived from an EMBL/GenBank/DDBJ whole genome shotgun (WGS) entry which is preliminary data.</text>
</comment>
<gene>
    <name evidence="4" type="ORF">F6V25_04440</name>
</gene>
<dbReference type="PRINTS" id="PR00080">
    <property type="entry name" value="SDRFAMILY"/>
</dbReference>
<dbReference type="PROSITE" id="PS00061">
    <property type="entry name" value="ADH_SHORT"/>
    <property type="match status" value="1"/>
</dbReference>
<dbReference type="GO" id="GO:0016491">
    <property type="term" value="F:oxidoreductase activity"/>
    <property type="evidence" value="ECO:0007669"/>
    <property type="project" value="UniProtKB-KW"/>
</dbReference>
<evidence type="ECO:0000313" key="5">
    <source>
        <dbReference type="Proteomes" id="UP000420562"/>
    </source>
</evidence>
<dbReference type="SUPFAM" id="SSF51735">
    <property type="entry name" value="NAD(P)-binding Rossmann-fold domains"/>
    <property type="match status" value="1"/>
</dbReference>
<dbReference type="PRINTS" id="PR00081">
    <property type="entry name" value="GDHRDH"/>
</dbReference>
<accession>A0A7J4ZTJ1</accession>
<evidence type="ECO:0000313" key="4">
    <source>
        <dbReference type="EMBL" id="KAB0666673.1"/>
    </source>
</evidence>
<dbReference type="AlphaFoldDB" id="A0A7J4ZTJ1"/>
<dbReference type="Gene3D" id="3.40.50.720">
    <property type="entry name" value="NAD(P)-binding Rossmann-like Domain"/>
    <property type="match status" value="1"/>
</dbReference>
<dbReference type="SMART" id="SM00822">
    <property type="entry name" value="PKS_KR"/>
    <property type="match status" value="1"/>
</dbReference>
<dbReference type="FunFam" id="3.40.50.720:FF:000173">
    <property type="entry name" value="3-oxoacyl-[acyl-carrier protein] reductase"/>
    <property type="match status" value="1"/>
</dbReference>
<dbReference type="InterPro" id="IPR002347">
    <property type="entry name" value="SDR_fam"/>
</dbReference>